<protein>
    <submittedName>
        <fullName evidence="1">Uncharacterized protein</fullName>
    </submittedName>
</protein>
<evidence type="ECO:0000313" key="1">
    <source>
        <dbReference type="EMBL" id="CAK0884350.1"/>
    </source>
</evidence>
<keyword evidence="2" id="KW-1185">Reference proteome</keyword>
<reference evidence="1" key="1">
    <citation type="submission" date="2023-10" db="EMBL/GenBank/DDBJ databases">
        <authorList>
            <person name="Chen Y."/>
            <person name="Shah S."/>
            <person name="Dougan E. K."/>
            <person name="Thang M."/>
            <person name="Chan C."/>
        </authorList>
    </citation>
    <scope>NUCLEOTIDE SEQUENCE [LARGE SCALE GENOMIC DNA]</scope>
</reference>
<organism evidence="1 2">
    <name type="scientific">Prorocentrum cordatum</name>
    <dbReference type="NCBI Taxonomy" id="2364126"/>
    <lineage>
        <taxon>Eukaryota</taxon>
        <taxon>Sar</taxon>
        <taxon>Alveolata</taxon>
        <taxon>Dinophyceae</taxon>
        <taxon>Prorocentrales</taxon>
        <taxon>Prorocentraceae</taxon>
        <taxon>Prorocentrum</taxon>
    </lineage>
</organism>
<dbReference type="EMBL" id="CAUYUJ010018534">
    <property type="protein sequence ID" value="CAK0884350.1"/>
    <property type="molecule type" value="Genomic_DNA"/>
</dbReference>
<accession>A0ABN9WHI6</accession>
<dbReference type="Proteomes" id="UP001189429">
    <property type="component" value="Unassembled WGS sequence"/>
</dbReference>
<gene>
    <name evidence="1" type="ORF">PCOR1329_LOCUS66319</name>
</gene>
<sequence length="124" mass="13797">MSGRMAAGQDYMSRGWCLLEFCLACSFGSVDNREVDPDVERLCGIASDLKANTVKRFRNEFRRTHLTCSGDEAVVLRLFEQTLRTEVVATQSGTRRSAARLAHARLSGDVPHSLTYFNRAAHSA</sequence>
<comment type="caution">
    <text evidence="1">The sequence shown here is derived from an EMBL/GenBank/DDBJ whole genome shotgun (WGS) entry which is preliminary data.</text>
</comment>
<name>A0ABN9WHI6_9DINO</name>
<proteinExistence type="predicted"/>
<evidence type="ECO:0000313" key="2">
    <source>
        <dbReference type="Proteomes" id="UP001189429"/>
    </source>
</evidence>